<proteinExistence type="predicted"/>
<accession>A0A5E4QXI6</accession>
<gene>
    <name evidence="1" type="ORF">LSINAPIS_LOCUS12601</name>
</gene>
<dbReference type="AlphaFoldDB" id="A0A5E4QXI6"/>
<organism evidence="1 2">
    <name type="scientific">Leptidea sinapis</name>
    <dbReference type="NCBI Taxonomy" id="189913"/>
    <lineage>
        <taxon>Eukaryota</taxon>
        <taxon>Metazoa</taxon>
        <taxon>Ecdysozoa</taxon>
        <taxon>Arthropoda</taxon>
        <taxon>Hexapoda</taxon>
        <taxon>Insecta</taxon>
        <taxon>Pterygota</taxon>
        <taxon>Neoptera</taxon>
        <taxon>Endopterygota</taxon>
        <taxon>Lepidoptera</taxon>
        <taxon>Glossata</taxon>
        <taxon>Ditrysia</taxon>
        <taxon>Papilionoidea</taxon>
        <taxon>Pieridae</taxon>
        <taxon>Dismorphiinae</taxon>
        <taxon>Leptidea</taxon>
    </lineage>
</organism>
<reference evidence="1 2" key="1">
    <citation type="submission" date="2017-07" db="EMBL/GenBank/DDBJ databases">
        <authorList>
            <person name="Talla V."/>
            <person name="Backstrom N."/>
        </authorList>
    </citation>
    <scope>NUCLEOTIDE SEQUENCE [LARGE SCALE GENOMIC DNA]</scope>
</reference>
<dbReference type="Proteomes" id="UP000324832">
    <property type="component" value="Unassembled WGS sequence"/>
</dbReference>
<dbReference type="EMBL" id="FZQP02006022">
    <property type="protein sequence ID" value="VVD02365.1"/>
    <property type="molecule type" value="Genomic_DNA"/>
</dbReference>
<name>A0A5E4QXI6_9NEOP</name>
<evidence type="ECO:0000313" key="1">
    <source>
        <dbReference type="EMBL" id="VVD02365.1"/>
    </source>
</evidence>
<keyword evidence="2" id="KW-1185">Reference proteome</keyword>
<protein>
    <submittedName>
        <fullName evidence="1">Uncharacterized protein</fullName>
    </submittedName>
</protein>
<sequence length="66" mass="6852">MSRDPADSHGFGICVKGGKDADAEIMSATDHGCENSWSPGEPCLLLLDGQIRKTSVTSAATTSTIL</sequence>
<evidence type="ECO:0000313" key="2">
    <source>
        <dbReference type="Proteomes" id="UP000324832"/>
    </source>
</evidence>